<dbReference type="Proteomes" id="UP001066276">
    <property type="component" value="Chromosome 11"/>
</dbReference>
<evidence type="ECO:0000313" key="1">
    <source>
        <dbReference type="EMBL" id="KAJ1089422.1"/>
    </source>
</evidence>
<name>A0AAV7LEH0_PLEWA</name>
<keyword evidence="2" id="KW-1185">Reference proteome</keyword>
<sequence length="126" mass="14239">MEARTWESQPHSDLLVENSPNMARGKMVKNKALRQSQTNKISNYMKAAVVKEITEEARTNNRQDCTPSHITQGQPLSDVMEAIKGYRSELVTKIDLIATDVNLLRADLYEVADRVTTTEENFGTLQ</sequence>
<comment type="caution">
    <text evidence="1">The sequence shown here is derived from an EMBL/GenBank/DDBJ whole genome shotgun (WGS) entry which is preliminary data.</text>
</comment>
<dbReference type="AlphaFoldDB" id="A0AAV7LEH0"/>
<reference evidence="1" key="1">
    <citation type="journal article" date="2022" name="bioRxiv">
        <title>Sequencing and chromosome-scale assembly of the giantPleurodeles waltlgenome.</title>
        <authorList>
            <person name="Brown T."/>
            <person name="Elewa A."/>
            <person name="Iarovenko S."/>
            <person name="Subramanian E."/>
            <person name="Araus A.J."/>
            <person name="Petzold A."/>
            <person name="Susuki M."/>
            <person name="Suzuki K.-i.T."/>
            <person name="Hayashi T."/>
            <person name="Toyoda A."/>
            <person name="Oliveira C."/>
            <person name="Osipova E."/>
            <person name="Leigh N.D."/>
            <person name="Simon A."/>
            <person name="Yun M.H."/>
        </authorList>
    </citation>
    <scope>NUCLEOTIDE SEQUENCE</scope>
    <source>
        <strain evidence="1">20211129_DDA</strain>
        <tissue evidence="1">Liver</tissue>
    </source>
</reference>
<evidence type="ECO:0000313" key="2">
    <source>
        <dbReference type="Proteomes" id="UP001066276"/>
    </source>
</evidence>
<proteinExistence type="predicted"/>
<accession>A0AAV7LEH0</accession>
<organism evidence="1 2">
    <name type="scientific">Pleurodeles waltl</name>
    <name type="common">Iberian ribbed newt</name>
    <dbReference type="NCBI Taxonomy" id="8319"/>
    <lineage>
        <taxon>Eukaryota</taxon>
        <taxon>Metazoa</taxon>
        <taxon>Chordata</taxon>
        <taxon>Craniata</taxon>
        <taxon>Vertebrata</taxon>
        <taxon>Euteleostomi</taxon>
        <taxon>Amphibia</taxon>
        <taxon>Batrachia</taxon>
        <taxon>Caudata</taxon>
        <taxon>Salamandroidea</taxon>
        <taxon>Salamandridae</taxon>
        <taxon>Pleurodelinae</taxon>
        <taxon>Pleurodeles</taxon>
    </lineage>
</organism>
<protein>
    <submittedName>
        <fullName evidence="1">Uncharacterized protein</fullName>
    </submittedName>
</protein>
<dbReference type="EMBL" id="JANPWB010000015">
    <property type="protein sequence ID" value="KAJ1089422.1"/>
    <property type="molecule type" value="Genomic_DNA"/>
</dbReference>
<gene>
    <name evidence="1" type="ORF">NDU88_002573</name>
</gene>